<dbReference type="Proteomes" id="UP001143856">
    <property type="component" value="Unassembled WGS sequence"/>
</dbReference>
<comment type="caution">
    <text evidence="1">The sequence shown here is derived from an EMBL/GenBank/DDBJ whole genome shotgun (WGS) entry which is preliminary data.</text>
</comment>
<organism evidence="1 2">
    <name type="scientific">Xylaria curta</name>
    <dbReference type="NCBI Taxonomy" id="42375"/>
    <lineage>
        <taxon>Eukaryota</taxon>
        <taxon>Fungi</taxon>
        <taxon>Dikarya</taxon>
        <taxon>Ascomycota</taxon>
        <taxon>Pezizomycotina</taxon>
        <taxon>Sordariomycetes</taxon>
        <taxon>Xylariomycetidae</taxon>
        <taxon>Xylariales</taxon>
        <taxon>Xylariaceae</taxon>
        <taxon>Xylaria</taxon>
    </lineage>
</organism>
<name>A0ACC1PMG8_9PEZI</name>
<gene>
    <name evidence="1" type="ORF">NUW58_g1577</name>
</gene>
<sequence>MKIFFVRQNETAAKPISQRMTRLPTQVPSPLPSRAKSEETINWSLGGLKRCVHKTWWPVGKHWLPETASLVFAISIFVAVVVLLATRRDKPQPDWPSLLNINALLSILTTLLRVSILFPVAEAITELKWIWFANVHPLRDIDHYEAAGRSPWGALKLLCRRPSDILTSFGAAIIVVTLAIDAFSQQVLNFYSCPQPVTGMSASIARTNNYTVGGFSFGVGMSEPDVKIAAALYEGLLNPPANASSINPTVCPSGNCTFTGMYSSLEMCSSVQDISDQITQRGDFDPMNNWNYFLPSGVYIGGGHVLTTAPIDGDRNKFREDRPMFSMEVLMVGLDCNTTSKDTPPDKADCLPHPKAFHVALSPCIRTYSDASHLNAIFNERVVSTDNLAAIQLRSTGRTEYYSLAGDFPSYPGVDCIPSDSPRGSKTQPTSLLTNGLRHAKHAYNASEDPDTLYIDRKCIYEVGFAAASALSSSLTTVFFGKPFNRPNNVTTPRGISSPANGDEWLKTLWAEGTADIANVTSYMDGLSRTVSRAIRLEGDTSNSAPFAGTVMGSETCIGVNWPWLALPASLLFFSIVFVLLAIVRSGRYTSPGSLQSGRKPWKSSTLPLMWCGVEDQTRYKFPGFTEIKDMETSADEVKVRLRRVAGGTNERGQTNELGFRGRWILQQEIVNNGHQ</sequence>
<evidence type="ECO:0000313" key="2">
    <source>
        <dbReference type="Proteomes" id="UP001143856"/>
    </source>
</evidence>
<keyword evidence="2" id="KW-1185">Reference proteome</keyword>
<accession>A0ACC1PMG8</accession>
<proteinExistence type="predicted"/>
<protein>
    <submittedName>
        <fullName evidence="1">Uncharacterized protein</fullName>
    </submittedName>
</protein>
<evidence type="ECO:0000313" key="1">
    <source>
        <dbReference type="EMBL" id="KAJ2994366.1"/>
    </source>
</evidence>
<reference evidence="1" key="1">
    <citation type="submission" date="2022-10" db="EMBL/GenBank/DDBJ databases">
        <title>Genome Sequence of Xylaria curta.</title>
        <authorList>
            <person name="Buettner E."/>
        </authorList>
    </citation>
    <scope>NUCLEOTIDE SEQUENCE</scope>
    <source>
        <strain evidence="1">Babe10</strain>
    </source>
</reference>
<dbReference type="EMBL" id="JAPDGR010000175">
    <property type="protein sequence ID" value="KAJ2994366.1"/>
    <property type="molecule type" value="Genomic_DNA"/>
</dbReference>